<dbReference type="PANTHER" id="PTHR19375">
    <property type="entry name" value="HEAT SHOCK PROTEIN 70KDA"/>
    <property type="match status" value="1"/>
</dbReference>
<dbReference type="InterPro" id="IPR018181">
    <property type="entry name" value="Heat_shock_70_CS"/>
</dbReference>
<name>A0A6C0H8Z0_9ZZZZ</name>
<evidence type="ECO:0000313" key="3">
    <source>
        <dbReference type="EMBL" id="QHT76830.1"/>
    </source>
</evidence>
<accession>A0A6C0H8Z0</accession>
<dbReference type="FunFam" id="3.30.30.30:FF:000003">
    <property type="entry name" value="Heat shock protein 9"/>
    <property type="match status" value="1"/>
</dbReference>
<dbReference type="FunFam" id="3.30.420.40:FF:000026">
    <property type="entry name" value="Heat shock protein 70"/>
    <property type="match status" value="1"/>
</dbReference>
<protein>
    <submittedName>
        <fullName evidence="3">Uncharacterized protein</fullName>
    </submittedName>
</protein>
<dbReference type="SUPFAM" id="SSF53067">
    <property type="entry name" value="Actin-like ATPase domain"/>
    <property type="match status" value="1"/>
</dbReference>
<organism evidence="3">
    <name type="scientific">viral metagenome</name>
    <dbReference type="NCBI Taxonomy" id="1070528"/>
    <lineage>
        <taxon>unclassified sequences</taxon>
        <taxon>metagenomes</taxon>
        <taxon>organismal metagenomes</taxon>
    </lineage>
</organism>
<proteinExistence type="predicted"/>
<dbReference type="Gene3D" id="3.30.420.40">
    <property type="match status" value="1"/>
</dbReference>
<dbReference type="GO" id="GO:0005524">
    <property type="term" value="F:ATP binding"/>
    <property type="evidence" value="ECO:0007669"/>
    <property type="project" value="UniProtKB-KW"/>
</dbReference>
<dbReference type="EMBL" id="MN739903">
    <property type="protein sequence ID" value="QHT76830.1"/>
    <property type="molecule type" value="Genomic_DNA"/>
</dbReference>
<dbReference type="PROSITE" id="PS00297">
    <property type="entry name" value="HSP70_1"/>
    <property type="match status" value="1"/>
</dbReference>
<dbReference type="AlphaFoldDB" id="A0A6C0H8Z0"/>
<evidence type="ECO:0000256" key="1">
    <source>
        <dbReference type="ARBA" id="ARBA00022741"/>
    </source>
</evidence>
<dbReference type="InterPro" id="IPR043129">
    <property type="entry name" value="ATPase_NBD"/>
</dbReference>
<dbReference type="InterPro" id="IPR013126">
    <property type="entry name" value="Hsp_70_fam"/>
</dbReference>
<keyword evidence="1" id="KW-0547">Nucleotide-binding</keyword>
<dbReference type="Pfam" id="PF00012">
    <property type="entry name" value="HSP70"/>
    <property type="match status" value="1"/>
</dbReference>
<evidence type="ECO:0000256" key="2">
    <source>
        <dbReference type="ARBA" id="ARBA00022840"/>
    </source>
</evidence>
<sequence>MSNIEVSQEIIGIDLGTTYSCVGVFKNNNVDIISNSLGNRTTPSWVSFTDTEILIGEAAKNIYTKNIKNTIYDIKRLMGKNFSDVQNDITELTYKVIGDANDRIQVEVEYQNEVKKYYPEQISAMILEHLKSYAETYLGHPITKAIITVPAYFTDKQRSATKDSGVIAGLNVMRIINEPTSSAIAYGLDKNTNEEKNIIIFDTGGKVLPPVVRSHL</sequence>
<reference evidence="3" key="1">
    <citation type="journal article" date="2020" name="Nature">
        <title>Giant virus diversity and host interactions through global metagenomics.</title>
        <authorList>
            <person name="Schulz F."/>
            <person name="Roux S."/>
            <person name="Paez-Espino D."/>
            <person name="Jungbluth S."/>
            <person name="Walsh D.A."/>
            <person name="Denef V.J."/>
            <person name="McMahon K.D."/>
            <person name="Konstantinidis K.T."/>
            <person name="Eloe-Fadrosh E.A."/>
            <person name="Kyrpides N.C."/>
            <person name="Woyke T."/>
        </authorList>
    </citation>
    <scope>NUCLEOTIDE SEQUENCE</scope>
    <source>
        <strain evidence="3">GVMAG-M-3300023179-82</strain>
    </source>
</reference>
<dbReference type="GO" id="GO:0140662">
    <property type="term" value="F:ATP-dependent protein folding chaperone"/>
    <property type="evidence" value="ECO:0007669"/>
    <property type="project" value="InterPro"/>
</dbReference>
<dbReference type="PRINTS" id="PR00301">
    <property type="entry name" value="HEATSHOCK70"/>
</dbReference>
<keyword evidence="2" id="KW-0067">ATP-binding</keyword>